<dbReference type="OrthoDB" id="2080515at2"/>
<dbReference type="KEGG" id="taw:EI545_18860"/>
<evidence type="ECO:0000313" key="2">
    <source>
        <dbReference type="Proteomes" id="UP000282002"/>
    </source>
</evidence>
<evidence type="ECO:0000313" key="1">
    <source>
        <dbReference type="EMBL" id="AZL60698.1"/>
    </source>
</evidence>
<keyword evidence="2" id="KW-1185">Reference proteome</keyword>
<dbReference type="InterPro" id="IPR010249">
    <property type="entry name" value="BchJ"/>
</dbReference>
<protein>
    <submittedName>
        <fullName evidence="1">Bacteriochlorophyll 4-vinyl reductase</fullName>
    </submittedName>
</protein>
<dbReference type="RefSeq" id="WP_125326910.1">
    <property type="nucleotide sequence ID" value="NZ_CP034328.1"/>
</dbReference>
<dbReference type="GO" id="GO:0030494">
    <property type="term" value="P:bacteriochlorophyll biosynthetic process"/>
    <property type="evidence" value="ECO:0007669"/>
    <property type="project" value="InterPro"/>
</dbReference>
<dbReference type="Proteomes" id="UP000282002">
    <property type="component" value="Chromosome"/>
</dbReference>
<dbReference type="NCBIfam" id="TIGR02019">
    <property type="entry name" value="BchJ"/>
    <property type="match status" value="1"/>
</dbReference>
<sequence length="193" mass="20670">MDGGSPFIEDGARIGPNAILQLVAVLDQEVGRAARDRVMQSAGQVVPPEGAGMWPEAACRAVHLTVYRDLPDRAEALMAKAGAATADYILANRIPGPAKALIRALPSPLGARLLTGAITRHAWTFAGSGQFRVTGHRPLTVEIENNPLTPGAGRPCHWHAAVFTRLYQALVWPAARVESTETPSASRFTLHQR</sequence>
<reference evidence="1 2" key="1">
    <citation type="submission" date="2018-12" db="EMBL/GenBank/DDBJ databases">
        <title>Complete genome sequencing of Tabrizicola sp. K13M18.</title>
        <authorList>
            <person name="Bae J.-W."/>
        </authorList>
    </citation>
    <scope>NUCLEOTIDE SEQUENCE [LARGE SCALE GENOMIC DNA]</scope>
    <source>
        <strain evidence="1 2">K13M18</strain>
    </source>
</reference>
<gene>
    <name evidence="1" type="primary">bchJ</name>
    <name evidence="1" type="ORF">EI545_18860</name>
</gene>
<dbReference type="SUPFAM" id="SSF111126">
    <property type="entry name" value="Ligand-binding domain in the NO signalling and Golgi transport"/>
    <property type="match status" value="1"/>
</dbReference>
<dbReference type="EMBL" id="CP034328">
    <property type="protein sequence ID" value="AZL60698.1"/>
    <property type="molecule type" value="Genomic_DNA"/>
</dbReference>
<organism evidence="1 2">
    <name type="scientific">Tabrizicola piscis</name>
    <dbReference type="NCBI Taxonomy" id="2494374"/>
    <lineage>
        <taxon>Bacteria</taxon>
        <taxon>Pseudomonadati</taxon>
        <taxon>Pseudomonadota</taxon>
        <taxon>Alphaproteobacteria</taxon>
        <taxon>Rhodobacterales</taxon>
        <taxon>Paracoccaceae</taxon>
        <taxon>Tabrizicola</taxon>
    </lineage>
</organism>
<proteinExistence type="predicted"/>
<dbReference type="InterPro" id="IPR024096">
    <property type="entry name" value="NO_sig/Golgi_transp_ligand-bd"/>
</dbReference>
<dbReference type="GO" id="GO:0015979">
    <property type="term" value="P:photosynthesis"/>
    <property type="evidence" value="ECO:0007669"/>
    <property type="project" value="InterPro"/>
</dbReference>
<name>A0A3S8UAX1_9RHOB</name>
<accession>A0A3S8UAX1</accession>
<dbReference type="AlphaFoldDB" id="A0A3S8UAX1"/>